<dbReference type="SUPFAM" id="SSF52833">
    <property type="entry name" value="Thioredoxin-like"/>
    <property type="match status" value="1"/>
</dbReference>
<dbReference type="OrthoDB" id="24019at10239"/>
<evidence type="ECO:0000313" key="2">
    <source>
        <dbReference type="EMBL" id="AOC55177.1"/>
    </source>
</evidence>
<name>A0A1B2RW09_9VIRU</name>
<proteinExistence type="predicted"/>
<dbReference type="KEGG" id="vg:30902669"/>
<feature type="domain" description="Thioredoxin" evidence="1">
    <location>
        <begin position="1"/>
        <end position="124"/>
    </location>
</feature>
<accession>A0A1B2RW09</accession>
<keyword evidence="3" id="KW-1185">Reference proteome</keyword>
<sequence>MNNFTYPISYAVISDFTEDGLPRPRLRPCLLVIGSNSCSYCSKLAPEIQKLTYPLSKMGIKIIIVRAFDGDLVEERAILKRLPKLLGSKTINLPTLVFVDAKGRFKKWEGYETAPDILKNITEF</sequence>
<dbReference type="Gene3D" id="3.40.30.10">
    <property type="entry name" value="Glutaredoxin"/>
    <property type="match status" value="1"/>
</dbReference>
<evidence type="ECO:0000313" key="3">
    <source>
        <dbReference type="Proteomes" id="UP000149121"/>
    </source>
</evidence>
<dbReference type="InterPro" id="IPR013766">
    <property type="entry name" value="Thioredoxin_domain"/>
</dbReference>
<evidence type="ECO:0000259" key="1">
    <source>
        <dbReference type="PROSITE" id="PS51352"/>
    </source>
</evidence>
<dbReference type="PROSITE" id="PS51352">
    <property type="entry name" value="THIOREDOXIN_2"/>
    <property type="match status" value="1"/>
</dbReference>
<gene>
    <name evidence="2" type="ORF">LCDVSa093R</name>
</gene>
<dbReference type="InterPro" id="IPR036249">
    <property type="entry name" value="Thioredoxin-like_sf"/>
</dbReference>
<reference evidence="2 3" key="1">
    <citation type="journal article" date="2016" name="J. Virol.">
        <title>Concurrence of Iridovirus, Polyomavirus, and a Unique Member of a New Group of Fish Papillomaviruses in Lymphocystis Disease-Affected Gilthead Sea Bream.</title>
        <authorList>
            <person name="Lopez-Bueno A."/>
            <person name="Mavian C."/>
            <person name="Labella A.M."/>
            <person name="Castro D."/>
            <person name="Borrego J.J."/>
            <person name="Alcami A."/>
            <person name="Alejo A."/>
        </authorList>
    </citation>
    <scope>NUCLEOTIDE SEQUENCE [LARGE SCALE GENOMIC DNA]</scope>
    <source>
        <strain evidence="2">SA9</strain>
    </source>
</reference>
<dbReference type="EMBL" id="KX643370">
    <property type="protein sequence ID" value="AOC55177.1"/>
    <property type="molecule type" value="Genomic_DNA"/>
</dbReference>
<dbReference type="Proteomes" id="UP000149121">
    <property type="component" value="Segment"/>
</dbReference>
<organism evidence="2 3">
    <name type="scientific">Lymphocystis disease virus 3</name>
    <dbReference type="NCBI Taxonomy" id="2560566"/>
    <lineage>
        <taxon>Viruses</taxon>
        <taxon>Varidnaviria</taxon>
        <taxon>Bamfordvirae</taxon>
        <taxon>Nucleocytoviricota</taxon>
        <taxon>Megaviricetes</taxon>
        <taxon>Pimascovirales</taxon>
        <taxon>Pimascovirales incertae sedis</taxon>
        <taxon>Iridoviridae</taxon>
        <taxon>Alphairidovirinae</taxon>
        <taxon>Lymphocystivirus</taxon>
        <taxon>Lymphocystivirus sparus1</taxon>
    </lineage>
</organism>
<protein>
    <recommendedName>
        <fullName evidence="1">Thioredoxin domain-containing protein</fullName>
    </recommendedName>
</protein>